<dbReference type="PRINTS" id="PR01438">
    <property type="entry name" value="UNVRSLSTRESS"/>
</dbReference>
<dbReference type="Pfam" id="PF00582">
    <property type="entry name" value="Usp"/>
    <property type="match status" value="1"/>
</dbReference>
<protein>
    <submittedName>
        <fullName evidence="3">Universal stress protein</fullName>
    </submittedName>
</protein>
<dbReference type="CDD" id="cd00293">
    <property type="entry name" value="USP-like"/>
    <property type="match status" value="1"/>
</dbReference>
<dbReference type="Proteomes" id="UP001165492">
    <property type="component" value="Unassembled WGS sequence"/>
</dbReference>
<gene>
    <name evidence="3" type="ORF">LMF89_15120</name>
</gene>
<comment type="similarity">
    <text evidence="1">Belongs to the universal stress protein A family.</text>
</comment>
<feature type="domain" description="UspA" evidence="2">
    <location>
        <begin position="1"/>
        <end position="141"/>
    </location>
</feature>
<accession>A0ABS8HUQ2</accession>
<sequence>MFKKILLAIDGSMHAHRAAEKTVEFALQLGNVTVTLFHVTLEIPSKNSLIQANFDIQSLLEKEARLAIIQTERLFKQEKISYNLAVGLGDPAEEIVKKAETEGYDLLIVGSRGLNKLQEFVIGSVSKQIVHVAKCPVMIIK</sequence>
<name>A0ABS8HUQ2_9FIRM</name>
<dbReference type="InterPro" id="IPR006016">
    <property type="entry name" value="UspA"/>
</dbReference>
<evidence type="ECO:0000313" key="3">
    <source>
        <dbReference type="EMBL" id="MCC5466677.1"/>
    </source>
</evidence>
<dbReference type="InterPro" id="IPR014729">
    <property type="entry name" value="Rossmann-like_a/b/a_fold"/>
</dbReference>
<dbReference type="EMBL" id="JAJHJB010000021">
    <property type="protein sequence ID" value="MCC5466677.1"/>
    <property type="molecule type" value="Genomic_DNA"/>
</dbReference>
<evidence type="ECO:0000256" key="1">
    <source>
        <dbReference type="ARBA" id="ARBA00008791"/>
    </source>
</evidence>
<dbReference type="RefSeq" id="WP_229535800.1">
    <property type="nucleotide sequence ID" value="NZ_JAJHJB010000021.1"/>
</dbReference>
<evidence type="ECO:0000313" key="4">
    <source>
        <dbReference type="Proteomes" id="UP001165492"/>
    </source>
</evidence>
<dbReference type="PANTHER" id="PTHR46268:SF6">
    <property type="entry name" value="UNIVERSAL STRESS PROTEIN UP12"/>
    <property type="match status" value="1"/>
</dbReference>
<dbReference type="Gene3D" id="3.40.50.620">
    <property type="entry name" value="HUPs"/>
    <property type="match status" value="1"/>
</dbReference>
<dbReference type="SUPFAM" id="SSF52402">
    <property type="entry name" value="Adenine nucleotide alpha hydrolases-like"/>
    <property type="match status" value="1"/>
</dbReference>
<keyword evidence="4" id="KW-1185">Reference proteome</keyword>
<evidence type="ECO:0000259" key="2">
    <source>
        <dbReference type="Pfam" id="PF00582"/>
    </source>
</evidence>
<dbReference type="PANTHER" id="PTHR46268">
    <property type="entry name" value="STRESS RESPONSE PROTEIN NHAX"/>
    <property type="match status" value="1"/>
</dbReference>
<proteinExistence type="inferred from homology"/>
<organism evidence="3 4">
    <name type="scientific">Pelosinus baikalensis</name>
    <dbReference type="NCBI Taxonomy" id="2892015"/>
    <lineage>
        <taxon>Bacteria</taxon>
        <taxon>Bacillati</taxon>
        <taxon>Bacillota</taxon>
        <taxon>Negativicutes</taxon>
        <taxon>Selenomonadales</taxon>
        <taxon>Sporomusaceae</taxon>
        <taxon>Pelosinus</taxon>
    </lineage>
</organism>
<reference evidence="3" key="1">
    <citation type="submission" date="2021-11" db="EMBL/GenBank/DDBJ databases">
        <title>Description of a new species Pelosinus isolated from the bottom sediments of Lake Baikal.</title>
        <authorList>
            <person name="Zakharyuk A."/>
        </authorList>
    </citation>
    <scope>NUCLEOTIDE SEQUENCE</scope>
    <source>
        <strain evidence="3">Bkl1</strain>
    </source>
</reference>
<comment type="caution">
    <text evidence="3">The sequence shown here is derived from an EMBL/GenBank/DDBJ whole genome shotgun (WGS) entry which is preliminary data.</text>
</comment>
<dbReference type="InterPro" id="IPR006015">
    <property type="entry name" value="Universal_stress_UspA"/>
</dbReference>